<accession>T2GCJ5</accession>
<organism evidence="1 2">
    <name type="scientific">Megalodesulfovibrio gigas (strain ATCC 19364 / DSM 1382 / NCIMB 9332 / VKM B-1759)</name>
    <name type="common">Desulfovibrio gigas</name>
    <dbReference type="NCBI Taxonomy" id="1121448"/>
    <lineage>
        <taxon>Bacteria</taxon>
        <taxon>Pseudomonadati</taxon>
        <taxon>Thermodesulfobacteriota</taxon>
        <taxon>Desulfovibrionia</taxon>
        <taxon>Desulfovibrionales</taxon>
        <taxon>Desulfovibrionaceae</taxon>
        <taxon>Megalodesulfovibrio</taxon>
    </lineage>
</organism>
<reference evidence="2" key="2">
    <citation type="submission" date="2013-07" db="EMBL/GenBank/DDBJ databases">
        <authorList>
            <person name="Morais-Silva F.O."/>
            <person name="Rezende A.M."/>
            <person name="Pimentel C."/>
            <person name="Resende D.M."/>
            <person name="Santos C.I."/>
            <person name="Clemente C."/>
            <person name="de Oliveira L.M."/>
            <person name="da Silva S.M."/>
            <person name="Costa D.A."/>
            <person name="Varela-Raposo A."/>
            <person name="Horacio E.C.A."/>
            <person name="Matos M."/>
            <person name="Flores O."/>
            <person name="Ruiz J.C."/>
            <person name="Rodrigues-Pousada C."/>
        </authorList>
    </citation>
    <scope>NUCLEOTIDE SEQUENCE [LARGE SCALE GENOMIC DNA]</scope>
    <source>
        <strain evidence="2">ATCC 19364 / DSM 1382 / NCIMB 9332 / VKM B-1759</strain>
    </source>
</reference>
<dbReference type="Proteomes" id="UP000016587">
    <property type="component" value="Chromosome"/>
</dbReference>
<dbReference type="HOGENOM" id="CLU_3079139_0_0_7"/>
<dbReference type="KEGG" id="dgg:DGI_2142"/>
<keyword evidence="2" id="KW-1185">Reference proteome</keyword>
<dbReference type="STRING" id="1121448.DGI_2142"/>
<protein>
    <submittedName>
        <fullName evidence="1">Uncharacterized protein</fullName>
    </submittedName>
</protein>
<sequence length="52" mass="5304">MVPGGGLGSVGESAGFLAPVHSALHYPWPLCVSKGLSPNRNKPGVSLVYVTV</sequence>
<dbReference type="EMBL" id="CP006585">
    <property type="protein sequence ID" value="AGW13904.1"/>
    <property type="molecule type" value="Genomic_DNA"/>
</dbReference>
<dbReference type="PATRIC" id="fig|1121448.10.peg.2098"/>
<dbReference type="AlphaFoldDB" id="T2GCJ5"/>
<evidence type="ECO:0000313" key="2">
    <source>
        <dbReference type="Proteomes" id="UP000016587"/>
    </source>
</evidence>
<evidence type="ECO:0000313" key="1">
    <source>
        <dbReference type="EMBL" id="AGW13904.1"/>
    </source>
</evidence>
<gene>
    <name evidence="1" type="ORF">DGI_2142</name>
</gene>
<reference evidence="1 2" key="1">
    <citation type="journal article" date="2013" name="J. Bacteriol.">
        <title>Roles of HynAB and Ech, the only two hydrogenases found in the model sulfate reducer Desulfovibrio gigas.</title>
        <authorList>
            <person name="Morais-Silva F.O."/>
            <person name="Santos C.I."/>
            <person name="Rodrigues R."/>
            <person name="Pereira I.A."/>
            <person name="Rodrigues-Pousada C."/>
        </authorList>
    </citation>
    <scope>NUCLEOTIDE SEQUENCE [LARGE SCALE GENOMIC DNA]</scope>
    <source>
        <strain evidence="2">ATCC 19364 / DSM 1382 / NCIMB 9332 / VKM B-1759</strain>
    </source>
</reference>
<name>T2GCJ5_MEGG1</name>
<proteinExistence type="predicted"/>